<evidence type="ECO:0008006" key="4">
    <source>
        <dbReference type="Google" id="ProtNLM"/>
    </source>
</evidence>
<dbReference type="Proteomes" id="UP000254968">
    <property type="component" value="Unassembled WGS sequence"/>
</dbReference>
<reference evidence="2 3" key="1">
    <citation type="submission" date="2018-06" db="EMBL/GenBank/DDBJ databases">
        <authorList>
            <consortium name="Pathogen Informatics"/>
            <person name="Doyle S."/>
        </authorList>
    </citation>
    <scope>NUCLEOTIDE SEQUENCE [LARGE SCALE GENOMIC DNA]</scope>
    <source>
        <strain evidence="2 3">NCTC13315</strain>
    </source>
</reference>
<dbReference type="EMBL" id="UGNV01000001">
    <property type="protein sequence ID" value="STX28584.1"/>
    <property type="molecule type" value="Genomic_DNA"/>
</dbReference>
<evidence type="ECO:0000313" key="3">
    <source>
        <dbReference type="Proteomes" id="UP000254968"/>
    </source>
</evidence>
<evidence type="ECO:0000256" key="1">
    <source>
        <dbReference type="SAM" id="SignalP"/>
    </source>
</evidence>
<sequence length="93" mass="11090">MMKQIKLVASIIFLNFLCSAHSFAWYGNRYFDNRHYHDYYSGGYNWGGGWFFAVPPIVINVPVQREYYPYPVCETVEVCDDVVDECWLERECR</sequence>
<proteinExistence type="predicted"/>
<name>A0A378I872_9GAMM</name>
<dbReference type="AlphaFoldDB" id="A0A378I872"/>
<keyword evidence="1" id="KW-0732">Signal</keyword>
<gene>
    <name evidence="2" type="ORF">NCTC13315_01114</name>
</gene>
<accession>A0A378I872</accession>
<keyword evidence="3" id="KW-1185">Reference proteome</keyword>
<evidence type="ECO:0000313" key="2">
    <source>
        <dbReference type="EMBL" id="STX28584.1"/>
    </source>
</evidence>
<dbReference type="RefSeq" id="WP_131750057.1">
    <property type="nucleotide sequence ID" value="NZ_CAAAHO010000001.1"/>
</dbReference>
<protein>
    <recommendedName>
        <fullName evidence="4">Secreted protein</fullName>
    </recommendedName>
</protein>
<feature type="signal peptide" evidence="1">
    <location>
        <begin position="1"/>
        <end position="24"/>
    </location>
</feature>
<feature type="chain" id="PRO_5016697378" description="Secreted protein" evidence="1">
    <location>
        <begin position="25"/>
        <end position="93"/>
    </location>
</feature>
<organism evidence="2 3">
    <name type="scientific">Legionella beliardensis</name>
    <dbReference type="NCBI Taxonomy" id="91822"/>
    <lineage>
        <taxon>Bacteria</taxon>
        <taxon>Pseudomonadati</taxon>
        <taxon>Pseudomonadota</taxon>
        <taxon>Gammaproteobacteria</taxon>
        <taxon>Legionellales</taxon>
        <taxon>Legionellaceae</taxon>
        <taxon>Legionella</taxon>
    </lineage>
</organism>